<gene>
    <name evidence="2" type="ORF">SAE01_38090</name>
</gene>
<reference evidence="2 3" key="1">
    <citation type="submission" date="2019-07" db="EMBL/GenBank/DDBJ databases">
        <title>Whole genome shotgun sequence of Segetibacter aerophilus NBRC 106135.</title>
        <authorList>
            <person name="Hosoyama A."/>
            <person name="Uohara A."/>
            <person name="Ohji S."/>
            <person name="Ichikawa N."/>
        </authorList>
    </citation>
    <scope>NUCLEOTIDE SEQUENCE [LARGE SCALE GENOMIC DNA]</scope>
    <source>
        <strain evidence="2 3">NBRC 106135</strain>
    </source>
</reference>
<keyword evidence="1" id="KW-1133">Transmembrane helix</keyword>
<keyword evidence="3" id="KW-1185">Reference proteome</keyword>
<dbReference type="AlphaFoldDB" id="A0A512BH71"/>
<organism evidence="2 3">
    <name type="scientific">Segetibacter aerophilus</name>
    <dbReference type="NCBI Taxonomy" id="670293"/>
    <lineage>
        <taxon>Bacteria</taxon>
        <taxon>Pseudomonadati</taxon>
        <taxon>Bacteroidota</taxon>
        <taxon>Chitinophagia</taxon>
        <taxon>Chitinophagales</taxon>
        <taxon>Chitinophagaceae</taxon>
        <taxon>Segetibacter</taxon>
    </lineage>
</organism>
<evidence type="ECO:0000313" key="2">
    <source>
        <dbReference type="EMBL" id="GEO11313.1"/>
    </source>
</evidence>
<evidence type="ECO:0000256" key="1">
    <source>
        <dbReference type="SAM" id="Phobius"/>
    </source>
</evidence>
<accession>A0A512BH71</accession>
<proteinExistence type="predicted"/>
<comment type="caution">
    <text evidence="2">The sequence shown here is derived from an EMBL/GenBank/DDBJ whole genome shotgun (WGS) entry which is preliminary data.</text>
</comment>
<keyword evidence="1" id="KW-0472">Membrane</keyword>
<feature type="transmembrane region" description="Helical" evidence="1">
    <location>
        <begin position="35"/>
        <end position="54"/>
    </location>
</feature>
<protein>
    <submittedName>
        <fullName evidence="2">Uncharacterized protein</fullName>
    </submittedName>
</protein>
<dbReference type="Proteomes" id="UP000321513">
    <property type="component" value="Unassembled WGS sequence"/>
</dbReference>
<keyword evidence="1" id="KW-0812">Transmembrane</keyword>
<feature type="transmembrane region" description="Helical" evidence="1">
    <location>
        <begin position="12"/>
        <end position="29"/>
    </location>
</feature>
<evidence type="ECO:0000313" key="3">
    <source>
        <dbReference type="Proteomes" id="UP000321513"/>
    </source>
</evidence>
<dbReference type="RefSeq" id="WP_147205425.1">
    <property type="nucleotide sequence ID" value="NZ_BJYT01000019.1"/>
</dbReference>
<name>A0A512BH71_9BACT</name>
<dbReference type="EMBL" id="BJYT01000019">
    <property type="protein sequence ID" value="GEO11313.1"/>
    <property type="molecule type" value="Genomic_DNA"/>
</dbReference>
<sequence>MQLRYLKVFKRKILLLILVIALIVVSSVTKGKTSVVLSTITGIILIVTAIYYIVWIMRTPTKKESDEAL</sequence>